<feature type="transmembrane region" description="Helical" evidence="3">
    <location>
        <begin position="47"/>
        <end position="68"/>
    </location>
</feature>
<keyword evidence="6" id="KW-0418">Kinase</keyword>
<evidence type="ECO:0000313" key="7">
    <source>
        <dbReference type="Proteomes" id="UP000323522"/>
    </source>
</evidence>
<dbReference type="SUPFAM" id="SSF55874">
    <property type="entry name" value="ATPase domain of HSP90 chaperone/DNA topoisomerase II/histidine kinase"/>
    <property type="match status" value="1"/>
</dbReference>
<dbReference type="InterPro" id="IPR004358">
    <property type="entry name" value="Sig_transdc_His_kin-like_C"/>
</dbReference>
<gene>
    <name evidence="5" type="ORF">ABIC99_000370</name>
    <name evidence="6" type="ORF">EWH46_09810</name>
</gene>
<name>A0A5C1Q315_9BURK</name>
<evidence type="ECO:0000313" key="5">
    <source>
        <dbReference type="EMBL" id="MET3602594.1"/>
    </source>
</evidence>
<evidence type="ECO:0000256" key="2">
    <source>
        <dbReference type="ARBA" id="ARBA00012438"/>
    </source>
</evidence>
<keyword evidence="3" id="KW-0812">Transmembrane</keyword>
<reference evidence="5 8" key="2">
    <citation type="submission" date="2024-06" db="EMBL/GenBank/DDBJ databases">
        <title>Genomic Encyclopedia of Type Strains, Phase IV (KMG-IV): sequencing the most valuable type-strain genomes for metagenomic binning, comparative biology and taxonomic classification.</title>
        <authorList>
            <person name="Goeker M."/>
        </authorList>
    </citation>
    <scope>NUCLEOTIDE SEQUENCE [LARGE SCALE GENOMIC DNA]</scope>
    <source>
        <strain evidence="5 8">D-501</strain>
    </source>
</reference>
<feature type="transmembrane region" description="Helical" evidence="3">
    <location>
        <begin position="89"/>
        <end position="108"/>
    </location>
</feature>
<feature type="domain" description="Histidine kinase" evidence="4">
    <location>
        <begin position="272"/>
        <end position="371"/>
    </location>
</feature>
<dbReference type="InterPro" id="IPR005467">
    <property type="entry name" value="His_kinase_dom"/>
</dbReference>
<reference evidence="6 7" key="1">
    <citation type="submission" date="2019-02" db="EMBL/GenBank/DDBJ databases">
        <title>Complete Genome Sequence and Methylome Analysis of Sphaerotilus natans subsp. sulfidivorans D-507.</title>
        <authorList>
            <person name="Fomenkov A."/>
            <person name="Gridneva E."/>
            <person name="Smolyakov D."/>
            <person name="Dubinina G."/>
            <person name="Vincze T."/>
            <person name="Grabovich M."/>
            <person name="Roberts R.J."/>
        </authorList>
    </citation>
    <scope>NUCLEOTIDE SEQUENCE [LARGE SCALE GENOMIC DNA]</scope>
    <source>
        <strain evidence="6 7">D-507</strain>
    </source>
</reference>
<dbReference type="Pfam" id="PF06580">
    <property type="entry name" value="His_kinase"/>
    <property type="match status" value="1"/>
</dbReference>
<protein>
    <recommendedName>
        <fullName evidence="2">histidine kinase</fullName>
        <ecNumber evidence="2">2.7.13.3</ecNumber>
    </recommendedName>
</protein>
<feature type="transmembrane region" description="Helical" evidence="3">
    <location>
        <begin position="128"/>
        <end position="150"/>
    </location>
</feature>
<dbReference type="PRINTS" id="PR00344">
    <property type="entry name" value="BCTRLSENSOR"/>
</dbReference>
<dbReference type="InterPro" id="IPR003594">
    <property type="entry name" value="HATPase_dom"/>
</dbReference>
<comment type="catalytic activity">
    <reaction evidence="1">
        <text>ATP + protein L-histidine = ADP + protein N-phospho-L-histidine.</text>
        <dbReference type="EC" id="2.7.13.3"/>
    </reaction>
</comment>
<keyword evidence="6" id="KW-0808">Transferase</keyword>
<dbReference type="InterPro" id="IPR050640">
    <property type="entry name" value="Bact_2-comp_sensor_kinase"/>
</dbReference>
<dbReference type="InterPro" id="IPR010559">
    <property type="entry name" value="Sig_transdc_His_kin_internal"/>
</dbReference>
<dbReference type="EMBL" id="CP035708">
    <property type="protein sequence ID" value="QEN01034.1"/>
    <property type="molecule type" value="Genomic_DNA"/>
</dbReference>
<evidence type="ECO:0000259" key="4">
    <source>
        <dbReference type="PROSITE" id="PS50109"/>
    </source>
</evidence>
<dbReference type="GO" id="GO:0016020">
    <property type="term" value="C:membrane"/>
    <property type="evidence" value="ECO:0007669"/>
    <property type="project" value="InterPro"/>
</dbReference>
<dbReference type="PROSITE" id="PS50109">
    <property type="entry name" value="HIS_KIN"/>
    <property type="match status" value="1"/>
</dbReference>
<dbReference type="OrthoDB" id="2514702at2"/>
<evidence type="ECO:0000256" key="1">
    <source>
        <dbReference type="ARBA" id="ARBA00000085"/>
    </source>
</evidence>
<evidence type="ECO:0000313" key="6">
    <source>
        <dbReference type="EMBL" id="QEN01034.1"/>
    </source>
</evidence>
<dbReference type="EMBL" id="JBEPLS010000001">
    <property type="protein sequence ID" value="MET3602594.1"/>
    <property type="molecule type" value="Genomic_DNA"/>
</dbReference>
<dbReference type="Pfam" id="PF02518">
    <property type="entry name" value="HATPase_c"/>
    <property type="match status" value="1"/>
</dbReference>
<dbReference type="InterPro" id="IPR036890">
    <property type="entry name" value="HATPase_C_sf"/>
</dbReference>
<evidence type="ECO:0000256" key="3">
    <source>
        <dbReference type="SAM" id="Phobius"/>
    </source>
</evidence>
<dbReference type="PANTHER" id="PTHR34220">
    <property type="entry name" value="SENSOR HISTIDINE KINASE YPDA"/>
    <property type="match status" value="1"/>
</dbReference>
<dbReference type="KEGG" id="snn:EWH46_09810"/>
<keyword evidence="3" id="KW-1133">Transmembrane helix</keyword>
<organism evidence="6 7">
    <name type="scientific">Sphaerotilus sulfidivorans</name>
    <dbReference type="NCBI Taxonomy" id="639200"/>
    <lineage>
        <taxon>Bacteria</taxon>
        <taxon>Pseudomonadati</taxon>
        <taxon>Pseudomonadota</taxon>
        <taxon>Betaproteobacteria</taxon>
        <taxon>Burkholderiales</taxon>
        <taxon>Sphaerotilaceae</taxon>
        <taxon>Sphaerotilus</taxon>
    </lineage>
</organism>
<dbReference type="GO" id="GO:0000155">
    <property type="term" value="F:phosphorelay sensor kinase activity"/>
    <property type="evidence" value="ECO:0007669"/>
    <property type="project" value="InterPro"/>
</dbReference>
<dbReference type="PANTHER" id="PTHR34220:SF9">
    <property type="entry name" value="SIGNAL TRANSDUCTION HISTIDINE KINASE INTERNAL REGION DOMAIN-CONTAINING PROTEIN"/>
    <property type="match status" value="1"/>
</dbReference>
<dbReference type="EC" id="2.7.13.3" evidence="2"/>
<dbReference type="RefSeq" id="WP_149503739.1">
    <property type="nucleotide sequence ID" value="NZ_CP035708.1"/>
</dbReference>
<dbReference type="Proteomes" id="UP000323522">
    <property type="component" value="Chromosome"/>
</dbReference>
<keyword evidence="8" id="KW-1185">Reference proteome</keyword>
<dbReference type="AlphaFoldDB" id="A0A5C1Q315"/>
<accession>A0A5C1Q315</accession>
<feature type="transmembrane region" description="Helical" evidence="3">
    <location>
        <begin position="21"/>
        <end position="41"/>
    </location>
</feature>
<dbReference type="SMART" id="SM00387">
    <property type="entry name" value="HATPase_c"/>
    <property type="match status" value="1"/>
</dbReference>
<dbReference type="Gene3D" id="3.30.565.10">
    <property type="entry name" value="Histidine kinase-like ATPase, C-terminal domain"/>
    <property type="match status" value="1"/>
</dbReference>
<dbReference type="Proteomes" id="UP001549111">
    <property type="component" value="Unassembled WGS sequence"/>
</dbReference>
<keyword evidence="3" id="KW-0472">Membrane</keyword>
<proteinExistence type="predicted"/>
<evidence type="ECO:0000313" key="8">
    <source>
        <dbReference type="Proteomes" id="UP001549111"/>
    </source>
</evidence>
<sequence length="383" mass="41232">MTSPQALPSPQPLHHGMARRVLWTIGACVLIALFLMTMLGHPLGPGLVYSLSIGLSCWALIDVGRLLVARWRLARNPGDMPAAQGWPGWGWMGTLIVFGSLVGYLGGGRLGAWLNGHAPGQLDPLHEAAGISIAPMLMVTLTVGLVLTAFQSLQSRRLLAEAEAEAVRRLAAETRLKLLESQLEPHMLFNTLANLRVLVDLDPPRAGVMLDHLIDFLRATLQGSRVAEHALADEFDRLRDYLALMQVRMGERLESRFELPPELAALPVPALLLQPLVENAIRHGLEPCVDGGRLTVRAAQFDGRLRLTVHDTGVGLDGAPGAGTQAMPPGTGFGLDQVRERLRTLHGDQAQFTLQSGPEGTQACVELPMPAALSSSNPGEPAR</sequence>